<feature type="region of interest" description="Disordered" evidence="1">
    <location>
        <begin position="56"/>
        <end position="148"/>
    </location>
</feature>
<dbReference type="Proteomes" id="UP001620295">
    <property type="component" value="Unassembled WGS sequence"/>
</dbReference>
<keyword evidence="2" id="KW-0808">Transferase</keyword>
<sequence>MDDALAQAAVRALIAQAELTPKPGLADARDLRARTTGADLLTLRWSAKALTPAFAAIAAGGPPPPGAPPAPRRGGGGPGPGGVCRAGRGAPRGPPAGAPRGVGRDRPGCRVDDVPGLRRPGRGPAPRGAVGDGAAGRGRRPGARRPAP</sequence>
<dbReference type="Pfam" id="PF01874">
    <property type="entry name" value="CitG"/>
    <property type="match status" value="1"/>
</dbReference>
<feature type="compositionally biased region" description="Basic residues" evidence="1">
    <location>
        <begin position="137"/>
        <end position="148"/>
    </location>
</feature>
<name>A0ABW8LGC4_9ACTN</name>
<evidence type="ECO:0000313" key="3">
    <source>
        <dbReference type="Proteomes" id="UP001620295"/>
    </source>
</evidence>
<feature type="compositionally biased region" description="Pro residues" evidence="1">
    <location>
        <begin position="61"/>
        <end position="71"/>
    </location>
</feature>
<keyword evidence="3" id="KW-1185">Reference proteome</keyword>
<accession>A0ABW8LGC4</accession>
<keyword evidence="2" id="KW-0328">Glycosyltransferase</keyword>
<dbReference type="GO" id="GO:0016757">
    <property type="term" value="F:glycosyltransferase activity"/>
    <property type="evidence" value="ECO:0007669"/>
    <property type="project" value="UniProtKB-KW"/>
</dbReference>
<feature type="compositionally biased region" description="Basic and acidic residues" evidence="1">
    <location>
        <begin position="102"/>
        <end position="116"/>
    </location>
</feature>
<dbReference type="GO" id="GO:0046917">
    <property type="term" value="F:triphosphoribosyl-dephospho-CoA synthase activity"/>
    <property type="evidence" value="ECO:0007669"/>
    <property type="project" value="UniProtKB-EC"/>
</dbReference>
<dbReference type="RefSeq" id="WP_404745652.1">
    <property type="nucleotide sequence ID" value="NZ_JBJDQH010000001.1"/>
</dbReference>
<reference evidence="2 3" key="1">
    <citation type="submission" date="2024-11" db="EMBL/GenBank/DDBJ databases">
        <title>The Natural Products Discovery Center: Release of the First 8490 Sequenced Strains for Exploring Actinobacteria Biosynthetic Diversity.</title>
        <authorList>
            <person name="Kalkreuter E."/>
            <person name="Kautsar S.A."/>
            <person name="Yang D."/>
            <person name="Bader C.D."/>
            <person name="Teijaro C.N."/>
            <person name="Fluegel L."/>
            <person name="Davis C.M."/>
            <person name="Simpson J.R."/>
            <person name="Lauterbach L."/>
            <person name="Steele A.D."/>
            <person name="Gui C."/>
            <person name="Meng S."/>
            <person name="Li G."/>
            <person name="Viehrig K."/>
            <person name="Ye F."/>
            <person name="Su P."/>
            <person name="Kiefer A.F."/>
            <person name="Nichols A."/>
            <person name="Cepeda A.J."/>
            <person name="Yan W."/>
            <person name="Fan B."/>
            <person name="Jiang Y."/>
            <person name="Adhikari A."/>
            <person name="Zheng C.-J."/>
            <person name="Schuster L."/>
            <person name="Cowan T.M."/>
            <person name="Smanski M.J."/>
            <person name="Chevrette M.G."/>
            <person name="De Carvalho L.P.S."/>
            <person name="Shen B."/>
        </authorList>
    </citation>
    <scope>NUCLEOTIDE SEQUENCE [LARGE SCALE GENOMIC DNA]</scope>
    <source>
        <strain evidence="2 3">NPDC020863</strain>
    </source>
</reference>
<gene>
    <name evidence="2" type="ORF">ACI2L5_02435</name>
</gene>
<evidence type="ECO:0000256" key="1">
    <source>
        <dbReference type="SAM" id="MobiDB-lite"/>
    </source>
</evidence>
<dbReference type="EMBL" id="JBJDQH010000001">
    <property type="protein sequence ID" value="MFK4263785.1"/>
    <property type="molecule type" value="Genomic_DNA"/>
</dbReference>
<comment type="caution">
    <text evidence="2">The sequence shown here is derived from an EMBL/GenBank/DDBJ whole genome shotgun (WGS) entry which is preliminary data.</text>
</comment>
<protein>
    <submittedName>
        <fullName evidence="2">Triphosphoribosyl-dephospho-CoA synthase</fullName>
        <ecNumber evidence="2">2.4.2.52</ecNumber>
    </submittedName>
</protein>
<feature type="compositionally biased region" description="Gly residues" evidence="1">
    <location>
        <begin position="73"/>
        <end position="84"/>
    </location>
</feature>
<dbReference type="InterPro" id="IPR002736">
    <property type="entry name" value="CitG"/>
</dbReference>
<organism evidence="2 3">
    <name type="scientific">Streptomyces milbemycinicus</name>
    <dbReference type="NCBI Taxonomy" id="476552"/>
    <lineage>
        <taxon>Bacteria</taxon>
        <taxon>Bacillati</taxon>
        <taxon>Actinomycetota</taxon>
        <taxon>Actinomycetes</taxon>
        <taxon>Kitasatosporales</taxon>
        <taxon>Streptomycetaceae</taxon>
        <taxon>Streptomyces</taxon>
    </lineage>
</organism>
<proteinExistence type="predicted"/>
<dbReference type="EC" id="2.4.2.52" evidence="2"/>
<evidence type="ECO:0000313" key="2">
    <source>
        <dbReference type="EMBL" id="MFK4263785.1"/>
    </source>
</evidence>